<dbReference type="EMBL" id="JACHLK010000006">
    <property type="protein sequence ID" value="MBB6560757.1"/>
    <property type="molecule type" value="Genomic_DNA"/>
</dbReference>
<keyword evidence="3 7" id="KW-0560">Oxidoreductase</keyword>
<dbReference type="FunFam" id="3.10.20.30:FF:000020">
    <property type="entry name" value="Xanthine dehydrogenase iron-sulfur subunit"/>
    <property type="match status" value="1"/>
</dbReference>
<dbReference type="InterPro" id="IPR012675">
    <property type="entry name" value="Beta-grasp_dom_sf"/>
</dbReference>
<dbReference type="InterPro" id="IPR006058">
    <property type="entry name" value="2Fe2S_fd_BS"/>
</dbReference>
<dbReference type="InterPro" id="IPR036010">
    <property type="entry name" value="2Fe-2S_ferredoxin-like_sf"/>
</dbReference>
<name>A0A7X0PF21_9BURK</name>
<dbReference type="Pfam" id="PF00111">
    <property type="entry name" value="Fer2"/>
    <property type="match status" value="1"/>
</dbReference>
<organism evidence="7 8">
    <name type="scientific">Acidovorax soli</name>
    <dbReference type="NCBI Taxonomy" id="592050"/>
    <lineage>
        <taxon>Bacteria</taxon>
        <taxon>Pseudomonadati</taxon>
        <taxon>Pseudomonadota</taxon>
        <taxon>Betaproteobacteria</taxon>
        <taxon>Burkholderiales</taxon>
        <taxon>Comamonadaceae</taxon>
        <taxon>Acidovorax</taxon>
    </lineage>
</organism>
<dbReference type="PANTHER" id="PTHR44379:SF5">
    <property type="entry name" value="OXIDOREDUCTASE WITH IRON-SULFUR SUBUNIT"/>
    <property type="match status" value="1"/>
</dbReference>
<dbReference type="EC" id="1.2.7.4" evidence="7"/>
<proteinExistence type="predicted"/>
<evidence type="ECO:0000313" key="7">
    <source>
        <dbReference type="EMBL" id="MBB6560757.1"/>
    </source>
</evidence>
<sequence length="163" mass="17264">MPIRLQVNGSACSVQVEANMLLVDCLRGPLGLRGTHQGCDTAQCGACTVQVDGRAVKSCNVLALQVQGRAVRTVEGLAQAPDRLHPMQQAFSRHHALQCGFCTPGFLMRAVALAGEPEAAEASIDPHWVRHALGGNLCRCTGYEGIVKAVCEGLAAMRGTEWA</sequence>
<dbReference type="SUPFAM" id="SSF47741">
    <property type="entry name" value="CO dehydrogenase ISP C-domain like"/>
    <property type="match status" value="1"/>
</dbReference>
<dbReference type="InterPro" id="IPR051452">
    <property type="entry name" value="Diverse_Oxidoreductases"/>
</dbReference>
<dbReference type="PROSITE" id="PS00197">
    <property type="entry name" value="2FE2S_FER_1"/>
    <property type="match status" value="1"/>
</dbReference>
<keyword evidence="2" id="KW-0479">Metal-binding</keyword>
<evidence type="ECO:0000256" key="4">
    <source>
        <dbReference type="ARBA" id="ARBA00023004"/>
    </source>
</evidence>
<evidence type="ECO:0000313" key="8">
    <source>
        <dbReference type="Proteomes" id="UP000575083"/>
    </source>
</evidence>
<keyword evidence="1" id="KW-0001">2Fe-2S</keyword>
<dbReference type="RefSeq" id="WP_260420258.1">
    <property type="nucleotide sequence ID" value="NZ_JACHLK010000006.1"/>
</dbReference>
<evidence type="ECO:0000256" key="2">
    <source>
        <dbReference type="ARBA" id="ARBA00022723"/>
    </source>
</evidence>
<reference evidence="7 8" key="1">
    <citation type="submission" date="2020-08" db="EMBL/GenBank/DDBJ databases">
        <title>Functional genomics of gut bacteria from endangered species of beetles.</title>
        <authorList>
            <person name="Carlos-Shanley C."/>
        </authorList>
    </citation>
    <scope>NUCLEOTIDE SEQUENCE [LARGE SCALE GENOMIC DNA]</scope>
    <source>
        <strain evidence="7 8">S00198</strain>
    </source>
</reference>
<dbReference type="GO" id="GO:0051537">
    <property type="term" value="F:2 iron, 2 sulfur cluster binding"/>
    <property type="evidence" value="ECO:0007669"/>
    <property type="project" value="UniProtKB-KW"/>
</dbReference>
<keyword evidence="5" id="KW-0411">Iron-sulfur</keyword>
<dbReference type="Pfam" id="PF01799">
    <property type="entry name" value="Fer2_2"/>
    <property type="match status" value="1"/>
</dbReference>
<dbReference type="InterPro" id="IPR036884">
    <property type="entry name" value="2Fe-2S-bd_dom_sf"/>
</dbReference>
<dbReference type="PROSITE" id="PS51085">
    <property type="entry name" value="2FE2S_FER_2"/>
    <property type="match status" value="1"/>
</dbReference>
<evidence type="ECO:0000259" key="6">
    <source>
        <dbReference type="PROSITE" id="PS51085"/>
    </source>
</evidence>
<dbReference type="GO" id="GO:0046872">
    <property type="term" value="F:metal ion binding"/>
    <property type="evidence" value="ECO:0007669"/>
    <property type="project" value="UniProtKB-KW"/>
</dbReference>
<accession>A0A7X0PF21</accession>
<dbReference type="GO" id="GO:0043885">
    <property type="term" value="F:anaerobic carbon-monoxide dehydrogenase activity"/>
    <property type="evidence" value="ECO:0007669"/>
    <property type="project" value="UniProtKB-EC"/>
</dbReference>
<dbReference type="InterPro" id="IPR002888">
    <property type="entry name" value="2Fe-2S-bd"/>
</dbReference>
<dbReference type="SUPFAM" id="SSF54292">
    <property type="entry name" value="2Fe-2S ferredoxin-like"/>
    <property type="match status" value="1"/>
</dbReference>
<keyword evidence="8" id="KW-1185">Reference proteome</keyword>
<dbReference type="InterPro" id="IPR001041">
    <property type="entry name" value="2Fe-2S_ferredoxin-type"/>
</dbReference>
<dbReference type="Proteomes" id="UP000575083">
    <property type="component" value="Unassembled WGS sequence"/>
</dbReference>
<dbReference type="Gene3D" id="3.10.20.30">
    <property type="match status" value="1"/>
</dbReference>
<comment type="caution">
    <text evidence="7">The sequence shown here is derived from an EMBL/GenBank/DDBJ whole genome shotgun (WGS) entry which is preliminary data.</text>
</comment>
<gene>
    <name evidence="7" type="ORF">HNP48_003433</name>
</gene>
<dbReference type="Gene3D" id="1.10.150.120">
    <property type="entry name" value="[2Fe-2S]-binding domain"/>
    <property type="match status" value="1"/>
</dbReference>
<evidence type="ECO:0000256" key="3">
    <source>
        <dbReference type="ARBA" id="ARBA00023002"/>
    </source>
</evidence>
<dbReference type="PANTHER" id="PTHR44379">
    <property type="entry name" value="OXIDOREDUCTASE WITH IRON-SULFUR SUBUNIT"/>
    <property type="match status" value="1"/>
</dbReference>
<protein>
    <submittedName>
        <fullName evidence="7">Carbon-monoxide dehydrogenase small subunit</fullName>
        <ecNumber evidence="7">1.2.7.4</ecNumber>
    </submittedName>
</protein>
<keyword evidence="4" id="KW-0408">Iron</keyword>
<evidence type="ECO:0000256" key="5">
    <source>
        <dbReference type="ARBA" id="ARBA00023014"/>
    </source>
</evidence>
<evidence type="ECO:0000256" key="1">
    <source>
        <dbReference type="ARBA" id="ARBA00022714"/>
    </source>
</evidence>
<feature type="domain" description="2Fe-2S ferredoxin-type" evidence="6">
    <location>
        <begin position="1"/>
        <end position="77"/>
    </location>
</feature>
<dbReference type="AlphaFoldDB" id="A0A7X0PF21"/>